<evidence type="ECO:0000256" key="2">
    <source>
        <dbReference type="SAM" id="Phobius"/>
    </source>
</evidence>
<evidence type="ECO:0000313" key="3">
    <source>
        <dbReference type="EMBL" id="AEA46110.1"/>
    </source>
</evidence>
<gene>
    <name evidence="3" type="ordered locus">Arcve_0069</name>
</gene>
<protein>
    <recommendedName>
        <fullName evidence="5">Antitoxin</fullName>
    </recommendedName>
</protein>
<dbReference type="Pfam" id="PF02697">
    <property type="entry name" value="VAPB_antitox"/>
    <property type="match status" value="1"/>
</dbReference>
<name>F2KMT6_ARCVS</name>
<dbReference type="KEGG" id="ave:Arcve_0069"/>
<keyword evidence="2" id="KW-0472">Membrane</keyword>
<evidence type="ECO:0008006" key="5">
    <source>
        <dbReference type="Google" id="ProtNLM"/>
    </source>
</evidence>
<keyword evidence="4" id="KW-1185">Reference proteome</keyword>
<accession>F2KMT6</accession>
<sequence>MKKSFILFRIVGIWTSINFYSLIYNTLNMKTITISDDVYEKLARIKGKKSFSAVIDELIKKNVEKRIEMLIKSAVNQ</sequence>
<dbReference type="InterPro" id="IPR003847">
    <property type="entry name" value="Put_antitoxin"/>
</dbReference>
<dbReference type="Proteomes" id="UP000008136">
    <property type="component" value="Chromosome"/>
</dbReference>
<dbReference type="AlphaFoldDB" id="F2KMT6"/>
<dbReference type="STRING" id="693661.Arcve_0069"/>
<evidence type="ECO:0000313" key="4">
    <source>
        <dbReference type="Proteomes" id="UP000008136"/>
    </source>
</evidence>
<proteinExistence type="predicted"/>
<evidence type="ECO:0000256" key="1">
    <source>
        <dbReference type="ARBA" id="ARBA00022649"/>
    </source>
</evidence>
<feature type="transmembrane region" description="Helical" evidence="2">
    <location>
        <begin position="6"/>
        <end position="24"/>
    </location>
</feature>
<keyword evidence="2" id="KW-0812">Transmembrane</keyword>
<organism evidence="3 4">
    <name type="scientific">Archaeoglobus veneficus (strain DSM 11195 / SNP6)</name>
    <dbReference type="NCBI Taxonomy" id="693661"/>
    <lineage>
        <taxon>Archaea</taxon>
        <taxon>Methanobacteriati</taxon>
        <taxon>Methanobacteriota</taxon>
        <taxon>Archaeoglobi</taxon>
        <taxon>Archaeoglobales</taxon>
        <taxon>Archaeoglobaceae</taxon>
        <taxon>Archaeoglobus</taxon>
    </lineage>
</organism>
<dbReference type="eggNOG" id="arCOG02681">
    <property type="taxonomic scope" value="Archaea"/>
</dbReference>
<keyword evidence="1" id="KW-1277">Toxin-antitoxin system</keyword>
<reference evidence="3 4" key="1">
    <citation type="submission" date="2011-03" db="EMBL/GenBank/DDBJ databases">
        <title>The complete genome of Archaeoglobus veneficus SNP6.</title>
        <authorList>
            <consortium name="US DOE Joint Genome Institute (JGI-PGF)"/>
            <person name="Lucas S."/>
            <person name="Copeland A."/>
            <person name="Lapidus A."/>
            <person name="Bruce D."/>
            <person name="Goodwin L."/>
            <person name="Pitluck S."/>
            <person name="Kyrpides N."/>
            <person name="Mavromatis K."/>
            <person name="Pagani I."/>
            <person name="Ivanova N."/>
            <person name="Mikhailova N."/>
            <person name="Lu M."/>
            <person name="Detter J.C."/>
            <person name="Tapia R."/>
            <person name="Han C."/>
            <person name="Land M."/>
            <person name="Hauser L."/>
            <person name="Markowitz V."/>
            <person name="Cheng J.-F."/>
            <person name="Hugenholtz P."/>
            <person name="Woyke T."/>
            <person name="Wu D."/>
            <person name="Spring S."/>
            <person name="Brambilla E."/>
            <person name="Klenk H.-P."/>
            <person name="Eisen J.A."/>
        </authorList>
    </citation>
    <scope>NUCLEOTIDE SEQUENCE [LARGE SCALE GENOMIC DNA]</scope>
    <source>
        <strain>SNP6</strain>
    </source>
</reference>
<dbReference type="HOGENOM" id="CLU_2629505_0_0_2"/>
<dbReference type="EMBL" id="CP002588">
    <property type="protein sequence ID" value="AEA46110.1"/>
    <property type="molecule type" value="Genomic_DNA"/>
</dbReference>
<keyword evidence="2" id="KW-1133">Transmembrane helix</keyword>